<reference evidence="2" key="1">
    <citation type="journal article" date="2020" name="Stud. Mycol.">
        <title>101 Dothideomycetes genomes: a test case for predicting lifestyles and emergence of pathogens.</title>
        <authorList>
            <person name="Haridas S."/>
            <person name="Albert R."/>
            <person name="Binder M."/>
            <person name="Bloem J."/>
            <person name="Labutti K."/>
            <person name="Salamov A."/>
            <person name="Andreopoulos B."/>
            <person name="Baker S."/>
            <person name="Barry K."/>
            <person name="Bills G."/>
            <person name="Bluhm B."/>
            <person name="Cannon C."/>
            <person name="Castanera R."/>
            <person name="Culley D."/>
            <person name="Daum C."/>
            <person name="Ezra D."/>
            <person name="Gonzalez J."/>
            <person name="Henrissat B."/>
            <person name="Kuo A."/>
            <person name="Liang C."/>
            <person name="Lipzen A."/>
            <person name="Lutzoni F."/>
            <person name="Magnuson J."/>
            <person name="Mondo S."/>
            <person name="Nolan M."/>
            <person name="Ohm R."/>
            <person name="Pangilinan J."/>
            <person name="Park H.-J."/>
            <person name="Ramirez L."/>
            <person name="Alfaro M."/>
            <person name="Sun H."/>
            <person name="Tritt A."/>
            <person name="Yoshinaga Y."/>
            <person name="Zwiers L.-H."/>
            <person name="Turgeon B."/>
            <person name="Goodwin S."/>
            <person name="Spatafora J."/>
            <person name="Crous P."/>
            <person name="Grigoriev I."/>
        </authorList>
    </citation>
    <scope>NUCLEOTIDE SEQUENCE</scope>
    <source>
        <strain evidence="2">CBS 207.26</strain>
    </source>
</reference>
<evidence type="ECO:0000313" key="3">
    <source>
        <dbReference type="Proteomes" id="UP000800200"/>
    </source>
</evidence>
<feature type="signal peptide" evidence="1">
    <location>
        <begin position="1"/>
        <end position="29"/>
    </location>
</feature>
<feature type="chain" id="PRO_5025349241" evidence="1">
    <location>
        <begin position="30"/>
        <end position="55"/>
    </location>
</feature>
<dbReference type="AlphaFoldDB" id="A0A6A6EPN5"/>
<proteinExistence type="predicted"/>
<evidence type="ECO:0000256" key="1">
    <source>
        <dbReference type="SAM" id="SignalP"/>
    </source>
</evidence>
<dbReference type="Proteomes" id="UP000800200">
    <property type="component" value="Unassembled WGS sequence"/>
</dbReference>
<protein>
    <submittedName>
        <fullName evidence="2">Uncharacterized protein</fullName>
    </submittedName>
</protein>
<dbReference type="EMBL" id="ML994615">
    <property type="protein sequence ID" value="KAF2192658.1"/>
    <property type="molecule type" value="Genomic_DNA"/>
</dbReference>
<keyword evidence="1" id="KW-0732">Signal</keyword>
<keyword evidence="3" id="KW-1185">Reference proteome</keyword>
<evidence type="ECO:0000313" key="2">
    <source>
        <dbReference type="EMBL" id="KAF2192658.1"/>
    </source>
</evidence>
<sequence>MSICGVSGPWKDVAFVVLLVMSFLEAVHAAYNRAQGCLYARVTQSRYRIPERPYR</sequence>
<accession>A0A6A6EPN5</accession>
<name>A0A6A6EPN5_9PEZI</name>
<gene>
    <name evidence="2" type="ORF">K469DRAFT_717234</name>
</gene>
<organism evidence="2 3">
    <name type="scientific">Zopfia rhizophila CBS 207.26</name>
    <dbReference type="NCBI Taxonomy" id="1314779"/>
    <lineage>
        <taxon>Eukaryota</taxon>
        <taxon>Fungi</taxon>
        <taxon>Dikarya</taxon>
        <taxon>Ascomycota</taxon>
        <taxon>Pezizomycotina</taxon>
        <taxon>Dothideomycetes</taxon>
        <taxon>Dothideomycetes incertae sedis</taxon>
        <taxon>Zopfiaceae</taxon>
        <taxon>Zopfia</taxon>
    </lineage>
</organism>